<dbReference type="GO" id="GO:0004653">
    <property type="term" value="F:polypeptide N-acetylgalactosaminyltransferase activity"/>
    <property type="evidence" value="ECO:0007669"/>
    <property type="project" value="TreeGrafter"/>
</dbReference>
<dbReference type="PANTHER" id="PTHR11675">
    <property type="entry name" value="N-ACETYLGALACTOSAMINYLTRANSFERASE"/>
    <property type="match status" value="1"/>
</dbReference>
<dbReference type="Gene3D" id="3.90.550.10">
    <property type="entry name" value="Spore Coat Polysaccharide Biosynthesis Protein SpsA, Chain A"/>
    <property type="match status" value="1"/>
</dbReference>
<proteinExistence type="predicted"/>
<keyword evidence="2" id="KW-1185">Reference proteome</keyword>
<evidence type="ECO:0000313" key="1">
    <source>
        <dbReference type="EMBL" id="VDP69266.1"/>
    </source>
</evidence>
<reference evidence="1 2" key="1">
    <citation type="submission" date="2018-11" db="EMBL/GenBank/DDBJ databases">
        <authorList>
            <consortium name="Pathogen Informatics"/>
        </authorList>
    </citation>
    <scope>NUCLEOTIDE SEQUENCE [LARGE SCALE GENOMIC DNA]</scope>
    <source>
        <strain>Denwood</strain>
        <strain evidence="2">Zambia</strain>
    </source>
</reference>
<dbReference type="InterPro" id="IPR029044">
    <property type="entry name" value="Nucleotide-diphossugar_trans"/>
</dbReference>
<accession>A0A183PMV7</accession>
<protein>
    <submittedName>
        <fullName evidence="1">Uncharacterized protein</fullName>
    </submittedName>
</protein>
<name>A0A183PMV7_9TREM</name>
<dbReference type="GO" id="GO:0005794">
    <property type="term" value="C:Golgi apparatus"/>
    <property type="evidence" value="ECO:0007669"/>
    <property type="project" value="TreeGrafter"/>
</dbReference>
<evidence type="ECO:0000313" key="2">
    <source>
        <dbReference type="Proteomes" id="UP000269396"/>
    </source>
</evidence>
<organism evidence="1 2">
    <name type="scientific">Schistosoma mattheei</name>
    <dbReference type="NCBI Taxonomy" id="31246"/>
    <lineage>
        <taxon>Eukaryota</taxon>
        <taxon>Metazoa</taxon>
        <taxon>Spiralia</taxon>
        <taxon>Lophotrochozoa</taxon>
        <taxon>Platyhelminthes</taxon>
        <taxon>Trematoda</taxon>
        <taxon>Digenea</taxon>
        <taxon>Strigeidida</taxon>
        <taxon>Schistosomatoidea</taxon>
        <taxon>Schistosomatidae</taxon>
        <taxon>Schistosoma</taxon>
    </lineage>
</organism>
<dbReference type="SUPFAM" id="SSF50370">
    <property type="entry name" value="Ricin B-like lectins"/>
    <property type="match status" value="1"/>
</dbReference>
<dbReference type="AlphaFoldDB" id="A0A183PMV7"/>
<dbReference type="EMBL" id="UZAL01036178">
    <property type="protein sequence ID" value="VDP69266.1"/>
    <property type="molecule type" value="Genomic_DNA"/>
</dbReference>
<dbReference type="STRING" id="31246.A0A183PMV7"/>
<dbReference type="GO" id="GO:0006493">
    <property type="term" value="P:protein O-linked glycosylation"/>
    <property type="evidence" value="ECO:0007669"/>
    <property type="project" value="TreeGrafter"/>
</dbReference>
<dbReference type="PANTHER" id="PTHR11675:SF131">
    <property type="entry name" value="POLYPEPTIDE N-ACETYLGALACTOSAMINYLTRANSFERASE 9-RELATED"/>
    <property type="match status" value="1"/>
</dbReference>
<dbReference type="InterPro" id="IPR035992">
    <property type="entry name" value="Ricin_B-like_lectins"/>
</dbReference>
<sequence length="108" mass="12689">MCGSSLETVICSQVGHIFRNDSPYNWSVNVEDPLKRNLLPLTEVWLDDYKQCFHERIGYKLDNTIRHLDQCLEINLKKSTVKLAECFGSVNQQWKFNRRPYLPSVNSR</sequence>
<gene>
    <name evidence="1" type="ORF">SMTD_LOCUS15693</name>
</gene>
<dbReference type="Proteomes" id="UP000269396">
    <property type="component" value="Unassembled WGS sequence"/>
</dbReference>